<dbReference type="Proteomes" id="UP000290572">
    <property type="component" value="Unassembled WGS sequence"/>
</dbReference>
<evidence type="ECO:0000313" key="9">
    <source>
        <dbReference type="EMBL" id="RXN33644.1"/>
    </source>
</evidence>
<dbReference type="Pfam" id="PF20865">
    <property type="entry name" value="FAM186A-B_C"/>
    <property type="match status" value="1"/>
</dbReference>
<keyword evidence="10" id="KW-1185">Reference proteome</keyword>
<feature type="region of interest" description="Disordered" evidence="6">
    <location>
        <begin position="280"/>
        <end position="320"/>
    </location>
</feature>
<feature type="domain" description="FAM186A/B C-terminal" evidence="8">
    <location>
        <begin position="557"/>
        <end position="710"/>
    </location>
</feature>
<proteinExistence type="inferred from homology"/>
<dbReference type="PANTHER" id="PTHR23320:SF128">
    <property type="entry name" value="MEMBRANE-SPANNING 4-DOMAINS SUBFAMILY A MEMBER 4A"/>
    <property type="match status" value="1"/>
</dbReference>
<comment type="subcellular location">
    <subcellularLocation>
        <location evidence="1">Membrane</location>
        <topology evidence="1">Multi-pass membrane protein</topology>
    </subcellularLocation>
</comment>
<evidence type="ECO:0000256" key="4">
    <source>
        <dbReference type="ARBA" id="ARBA00022989"/>
    </source>
</evidence>
<dbReference type="AlphaFoldDB" id="A0A498NQ03"/>
<dbReference type="STRING" id="84645.A0A498NQ03"/>
<comment type="caution">
    <text evidence="9">The sequence shown here is derived from an EMBL/GenBank/DDBJ whole genome shotgun (WGS) entry which is preliminary data.</text>
</comment>
<reference evidence="9 10" key="1">
    <citation type="submission" date="2018-03" db="EMBL/GenBank/DDBJ databases">
        <title>Draft genome sequence of Rohu Carp (Labeo rohita).</title>
        <authorList>
            <person name="Das P."/>
            <person name="Kushwaha B."/>
            <person name="Joshi C.G."/>
            <person name="Kumar D."/>
            <person name="Nagpure N.S."/>
            <person name="Sahoo L."/>
            <person name="Das S.P."/>
            <person name="Bit A."/>
            <person name="Patnaik S."/>
            <person name="Meher P.K."/>
            <person name="Jayasankar P."/>
            <person name="Koringa P.G."/>
            <person name="Patel N.V."/>
            <person name="Hinsu A.T."/>
            <person name="Kumar R."/>
            <person name="Pandey M."/>
            <person name="Agarwal S."/>
            <person name="Srivastava S."/>
            <person name="Singh M."/>
            <person name="Iquebal M.A."/>
            <person name="Jaiswal S."/>
            <person name="Angadi U.B."/>
            <person name="Kumar N."/>
            <person name="Raza M."/>
            <person name="Shah T.M."/>
            <person name="Rai A."/>
            <person name="Jena J.K."/>
        </authorList>
    </citation>
    <scope>NUCLEOTIDE SEQUENCE [LARGE SCALE GENOMIC DNA]</scope>
    <source>
        <strain evidence="9">DASCIFA01</strain>
        <tissue evidence="9">Testis</tissue>
    </source>
</reference>
<organism evidence="9 10">
    <name type="scientific">Labeo rohita</name>
    <name type="common">Indian major carp</name>
    <name type="synonym">Cyprinus rohita</name>
    <dbReference type="NCBI Taxonomy" id="84645"/>
    <lineage>
        <taxon>Eukaryota</taxon>
        <taxon>Metazoa</taxon>
        <taxon>Chordata</taxon>
        <taxon>Craniata</taxon>
        <taxon>Vertebrata</taxon>
        <taxon>Euteleostomi</taxon>
        <taxon>Actinopterygii</taxon>
        <taxon>Neopterygii</taxon>
        <taxon>Teleostei</taxon>
        <taxon>Ostariophysi</taxon>
        <taxon>Cypriniformes</taxon>
        <taxon>Cyprinidae</taxon>
        <taxon>Labeoninae</taxon>
        <taxon>Labeonini</taxon>
        <taxon>Labeo</taxon>
    </lineage>
</organism>
<feature type="compositionally biased region" description="Basic and acidic residues" evidence="6">
    <location>
        <begin position="514"/>
        <end position="524"/>
    </location>
</feature>
<evidence type="ECO:0000259" key="8">
    <source>
        <dbReference type="Pfam" id="PF20865"/>
    </source>
</evidence>
<feature type="region of interest" description="Disordered" evidence="6">
    <location>
        <begin position="490"/>
        <end position="537"/>
    </location>
</feature>
<evidence type="ECO:0000256" key="2">
    <source>
        <dbReference type="ARBA" id="ARBA00009565"/>
    </source>
</evidence>
<protein>
    <submittedName>
        <fullName evidence="9">Membrane-spanning 4-domains subfamily A member 4A-like protein</fullName>
    </submittedName>
</protein>
<evidence type="ECO:0000256" key="6">
    <source>
        <dbReference type="SAM" id="MobiDB-lite"/>
    </source>
</evidence>
<evidence type="ECO:0000256" key="7">
    <source>
        <dbReference type="SAM" id="SignalP"/>
    </source>
</evidence>
<dbReference type="PANTHER" id="PTHR23320">
    <property type="entry name" value="MEMBRANE-SPANNING 4-DOMAINS SUBFAMILY A MS4A -RELATED"/>
    <property type="match status" value="1"/>
</dbReference>
<accession>A0A498NQ03</accession>
<comment type="similarity">
    <text evidence="2">Belongs to the MS4A family.</text>
</comment>
<feature type="compositionally biased region" description="Basic and acidic residues" evidence="6">
    <location>
        <begin position="280"/>
        <end position="297"/>
    </location>
</feature>
<sequence>MIGLMTLLLGIVSTVYAGSSFVYSGIPYWGSLIRVPQSLHATTTLRPSHLEAVASTHKVNGSLVMNIFSALTAGIALILTSLDLALGPLYIYHYCNYYQCYETYMILLRILRQEIRFQHYLVNVDYIKEESLEWEIEKVEKSMVNMEWLEDFQSSIDEFQASMTNNVSRLRENIKKMQEVAARKGLPVKAKAKPGKESLDARVVKSIQSLPACPTVKEIKANPSAASTYSSNLIGVLNNITKSTSSSPATTRALKLSTATIENLNKAFQDRCFEIRSLKTPQKESSKVAKDANRDPVHQYGSAVQQQKVPKPPAFPRRPKADDYTFLQVQDPPVREANFEGLPQERPVATSDKAPKDLQRPSADGPFPPATPRAFALPKIAQSVEETKVSVEQKEKIPAFEEMMAQKDAYHHPSPVRSFVLPEISESVEETKVDMEPMEKTSFQDMIAPKDLQSPSSHGFQRPSHVRSFASPQTLWYVEETNVYGVQVEERHSQSPVHTRPSSAMKLPRIQTQKSDKPETRKYDSPVSGNLERQCKKDSEEDVDKLLRARTYNPSIVVDVKAQERNLQKLDRAFQNNNISSEMYNLCRGTVNQTLQSVELRLGCLLRRYIRHVQMKQLRKTLDENFKETRDLKDGLEFKKVYSQLCKFDRFRQSVKNIWDVEQASADETRRLCIARTAHLFQQVNAMHGLHLTGIASMQKHVSMPLLTVTPVRFSCPSPPQKPQTAPSRARTARHLQIHPKALHGIKATRNVPGSSLKISRVQCLWPV</sequence>
<feature type="chain" id="PRO_5019711963" evidence="7">
    <location>
        <begin position="18"/>
        <end position="768"/>
    </location>
</feature>
<dbReference type="InterPro" id="IPR030417">
    <property type="entry name" value="MS4A"/>
</dbReference>
<evidence type="ECO:0000256" key="1">
    <source>
        <dbReference type="ARBA" id="ARBA00004141"/>
    </source>
</evidence>
<dbReference type="EMBL" id="QBIY01011254">
    <property type="protein sequence ID" value="RXN33644.1"/>
    <property type="molecule type" value="Genomic_DNA"/>
</dbReference>
<dbReference type="InterPro" id="IPR049146">
    <property type="entry name" value="FAM186A_B_C"/>
</dbReference>
<dbReference type="GO" id="GO:0016020">
    <property type="term" value="C:membrane"/>
    <property type="evidence" value="ECO:0007669"/>
    <property type="project" value="UniProtKB-SubCell"/>
</dbReference>
<feature type="region of interest" description="Disordered" evidence="6">
    <location>
        <begin position="337"/>
        <end position="367"/>
    </location>
</feature>
<dbReference type="Pfam" id="PF04103">
    <property type="entry name" value="CD20"/>
    <property type="match status" value="1"/>
</dbReference>
<evidence type="ECO:0000256" key="5">
    <source>
        <dbReference type="ARBA" id="ARBA00023136"/>
    </source>
</evidence>
<keyword evidence="7" id="KW-0732">Signal</keyword>
<keyword evidence="4" id="KW-1133">Transmembrane helix</keyword>
<keyword evidence="3" id="KW-0812">Transmembrane</keyword>
<evidence type="ECO:0000256" key="3">
    <source>
        <dbReference type="ARBA" id="ARBA00022692"/>
    </source>
</evidence>
<keyword evidence="5" id="KW-0472">Membrane</keyword>
<dbReference type="InterPro" id="IPR007237">
    <property type="entry name" value="CD20-like"/>
</dbReference>
<feature type="signal peptide" evidence="7">
    <location>
        <begin position="1"/>
        <end position="17"/>
    </location>
</feature>
<evidence type="ECO:0000313" key="10">
    <source>
        <dbReference type="Proteomes" id="UP000290572"/>
    </source>
</evidence>
<gene>
    <name evidence="9" type="ORF">ROHU_015397</name>
</gene>
<name>A0A498NQ03_LABRO</name>